<reference evidence="5 6" key="1">
    <citation type="submission" date="2020-03" db="EMBL/GenBank/DDBJ databases">
        <title>Hydrogenophaga sp. nov. isolated from cyanobacterial mat.</title>
        <authorList>
            <person name="Thorat V."/>
            <person name="Kirdat K."/>
            <person name="Tiwarekar B."/>
            <person name="Costa E.D."/>
            <person name="Yadav A."/>
        </authorList>
    </citation>
    <scope>NUCLEOTIDE SEQUENCE [LARGE SCALE GENOMIC DNA]</scope>
    <source>
        <strain evidence="5 6">BA0156</strain>
    </source>
</reference>
<keyword evidence="6" id="KW-1185">Reference proteome</keyword>
<evidence type="ECO:0000256" key="1">
    <source>
        <dbReference type="SAM" id="MobiDB-lite"/>
    </source>
</evidence>
<keyword evidence="2" id="KW-1133">Transmembrane helix</keyword>
<dbReference type="SUPFAM" id="SSF81490">
    <property type="entry name" value="Photosystem II reaction centre subunit H, transmembrane region"/>
    <property type="match status" value="1"/>
</dbReference>
<dbReference type="EMBL" id="CP049989">
    <property type="protein sequence ID" value="QIM50627.1"/>
    <property type="molecule type" value="Genomic_DNA"/>
</dbReference>
<feature type="domain" description="Photosynthetic reaction centre H subunit N-terminal" evidence="3">
    <location>
        <begin position="5"/>
        <end position="135"/>
    </location>
</feature>
<keyword evidence="2" id="KW-0472">Membrane</keyword>
<feature type="domain" description="PRC-barrel" evidence="4">
    <location>
        <begin position="147"/>
        <end position="209"/>
    </location>
</feature>
<evidence type="ECO:0000259" key="3">
    <source>
        <dbReference type="Pfam" id="PF03967"/>
    </source>
</evidence>
<dbReference type="SUPFAM" id="SSF50346">
    <property type="entry name" value="PRC-barrel domain"/>
    <property type="match status" value="1"/>
</dbReference>
<keyword evidence="2" id="KW-0812">Transmembrane</keyword>
<feature type="transmembrane region" description="Helical" evidence="2">
    <location>
        <begin position="12"/>
        <end position="31"/>
    </location>
</feature>
<dbReference type="Gene3D" id="3.90.50.10">
    <property type="entry name" value="Photosynthetic Reaction Center, subunit H, domain 2"/>
    <property type="match status" value="1"/>
</dbReference>
<dbReference type="InterPro" id="IPR027275">
    <property type="entry name" value="PRC-brl_dom"/>
</dbReference>
<dbReference type="GO" id="GO:0019684">
    <property type="term" value="P:photosynthesis, light reaction"/>
    <property type="evidence" value="ECO:0007669"/>
    <property type="project" value="InterPro"/>
</dbReference>
<name>A0A6G8IBS9_9BURK</name>
<dbReference type="GO" id="GO:0030077">
    <property type="term" value="C:plasma membrane light-harvesting complex"/>
    <property type="evidence" value="ECO:0007669"/>
    <property type="project" value="InterPro"/>
</dbReference>
<dbReference type="KEGG" id="hcz:G9Q37_00005"/>
<dbReference type="InterPro" id="IPR015810">
    <property type="entry name" value="Photo_RC_H_N"/>
</dbReference>
<gene>
    <name evidence="5" type="primary">puhA</name>
    <name evidence="5" type="ORF">G9Q37_00005</name>
</gene>
<dbReference type="NCBIfam" id="TIGR01150">
    <property type="entry name" value="puhA"/>
    <property type="match status" value="1"/>
</dbReference>
<protein>
    <submittedName>
        <fullName evidence="5">Photosynthetic reaction center subunit H</fullName>
    </submittedName>
</protein>
<dbReference type="RefSeq" id="WP_166222756.1">
    <property type="nucleotide sequence ID" value="NZ_CP049989.1"/>
</dbReference>
<sequence length="254" mass="27930">METGAITGYIDVAQLVLYAFWAFFAGLIYYLHRENKREGYPLESERSAHVMVQGWPPMPEPKTFRLQNGSTRTVPDRRPSPQTLQAEPVGPWPGAPLQPTAANLLLAGVGPGAWADRADEPDLMVDGTLRIVPLRADASFGVSGHDPDPRGMPVQGADGAVGGHVVDLWVDRAEMLFRYLELELPDARRVLLPINFTRIGNDRVRVKSILGEQFMDVPGTAKPDAVTLLEEERIVAYYGAGTLYATPERMGPLL</sequence>
<organism evidence="5 6">
    <name type="scientific">Hydrogenophaga crocea</name>
    <dbReference type="NCBI Taxonomy" id="2716225"/>
    <lineage>
        <taxon>Bacteria</taxon>
        <taxon>Pseudomonadati</taxon>
        <taxon>Pseudomonadota</taxon>
        <taxon>Betaproteobacteria</taxon>
        <taxon>Burkholderiales</taxon>
        <taxon>Comamonadaceae</taxon>
        <taxon>Hydrogenophaga</taxon>
    </lineage>
</organism>
<dbReference type="AlphaFoldDB" id="A0A6G8IBS9"/>
<evidence type="ECO:0000313" key="5">
    <source>
        <dbReference type="EMBL" id="QIM50627.1"/>
    </source>
</evidence>
<dbReference type="Gene3D" id="4.10.540.10">
    <property type="entry name" value="Photosynthetic reaction centre, H subunit, N-terminal domain"/>
    <property type="match status" value="1"/>
</dbReference>
<dbReference type="Pfam" id="PF05239">
    <property type="entry name" value="PRC"/>
    <property type="match status" value="1"/>
</dbReference>
<dbReference type="InterPro" id="IPR011033">
    <property type="entry name" value="PRC_barrel-like_sf"/>
</dbReference>
<dbReference type="InterPro" id="IPR014747">
    <property type="entry name" value="Bac_photo_RC_H_C"/>
</dbReference>
<dbReference type="InterPro" id="IPR005652">
    <property type="entry name" value="Photo_RC_H"/>
</dbReference>
<dbReference type="InterPro" id="IPR037097">
    <property type="entry name" value="Photo_RC_H_N_sf"/>
</dbReference>
<evidence type="ECO:0000313" key="6">
    <source>
        <dbReference type="Proteomes" id="UP000503162"/>
    </source>
</evidence>
<dbReference type="Pfam" id="PF03967">
    <property type="entry name" value="PRCH"/>
    <property type="match status" value="1"/>
</dbReference>
<evidence type="ECO:0000259" key="4">
    <source>
        <dbReference type="Pfam" id="PF05239"/>
    </source>
</evidence>
<dbReference type="Proteomes" id="UP000503162">
    <property type="component" value="Chromosome"/>
</dbReference>
<proteinExistence type="predicted"/>
<accession>A0A6G8IBS9</accession>
<evidence type="ECO:0000256" key="2">
    <source>
        <dbReference type="SAM" id="Phobius"/>
    </source>
</evidence>
<feature type="region of interest" description="Disordered" evidence="1">
    <location>
        <begin position="58"/>
        <end position="89"/>
    </location>
</feature>